<dbReference type="Gene3D" id="1.20.1250.20">
    <property type="entry name" value="MFS general substrate transporter like domains"/>
    <property type="match status" value="1"/>
</dbReference>
<dbReference type="SUPFAM" id="SSF103473">
    <property type="entry name" value="MFS general substrate transporter"/>
    <property type="match status" value="1"/>
</dbReference>
<organism evidence="2 3">
    <name type="scientific">Bifidobacterium choladohabitans</name>
    <dbReference type="NCBI Taxonomy" id="2750947"/>
    <lineage>
        <taxon>Bacteria</taxon>
        <taxon>Bacillati</taxon>
        <taxon>Actinomycetota</taxon>
        <taxon>Actinomycetes</taxon>
        <taxon>Bifidobacteriales</taxon>
        <taxon>Bifidobacteriaceae</taxon>
        <taxon>Bifidobacterium</taxon>
    </lineage>
</organism>
<dbReference type="PANTHER" id="PTHR23530">
    <property type="entry name" value="TRANSPORT PROTEIN-RELATED"/>
    <property type="match status" value="1"/>
</dbReference>
<comment type="caution">
    <text evidence="2">The sequence shown here is derived from an EMBL/GenBank/DDBJ whole genome shotgun (WGS) entry which is preliminary data.</text>
</comment>
<feature type="transmembrane region" description="Helical" evidence="1">
    <location>
        <begin position="104"/>
        <end position="122"/>
    </location>
</feature>
<protein>
    <submittedName>
        <fullName evidence="2">MFS transporter</fullName>
    </submittedName>
</protein>
<feature type="transmembrane region" description="Helical" evidence="1">
    <location>
        <begin position="247"/>
        <end position="268"/>
    </location>
</feature>
<dbReference type="InterPro" id="IPR011701">
    <property type="entry name" value="MFS"/>
</dbReference>
<evidence type="ECO:0000313" key="2">
    <source>
        <dbReference type="EMBL" id="MBI0143305.1"/>
    </source>
</evidence>
<sequence>MGRLAIRKSDRINYILHQPKKENYNKIRTSSTARLAVKGSKGLSTIACGRIASALTFYTPVSAVLLTSRGLDDSEIFTLESVLFLSILLVEMPSGVWRIKLIESADYIGFALSAVSNIVYALGQGFAWYAVFYNMSGFSIALISSILEAYVYESLNNDADKLAIGVFGFCKSLELISGVLASLCGSYLAHLNISFPAYTTAMVSFIGFLFMLRLPSIPVSNRKHSTSKRSFLQDLKKGANVLTRRPVLAFVSITSNASFVLFNAVYALNQPLYEHTNLPMSYWGLLSSTALILAAVYSYLSDKLEVYLGRSKALFLAFTIGAAGFALMAVPSPIVVAIGFLLVVMGMNGRGPITSAVANSLIPSDQRSTVLNIPSSLGA</sequence>
<dbReference type="Pfam" id="PF07690">
    <property type="entry name" value="MFS_1"/>
    <property type="match status" value="1"/>
</dbReference>
<dbReference type="InterPro" id="IPR053160">
    <property type="entry name" value="MFS_DHA3_Transporter"/>
</dbReference>
<dbReference type="InterPro" id="IPR036259">
    <property type="entry name" value="MFS_trans_sf"/>
</dbReference>
<evidence type="ECO:0000256" key="1">
    <source>
        <dbReference type="SAM" id="Phobius"/>
    </source>
</evidence>
<dbReference type="Proteomes" id="UP000700855">
    <property type="component" value="Unassembled WGS sequence"/>
</dbReference>
<proteinExistence type="predicted"/>
<feature type="transmembrane region" description="Helical" evidence="1">
    <location>
        <begin position="195"/>
        <end position="214"/>
    </location>
</feature>
<keyword evidence="1" id="KW-1133">Transmembrane helix</keyword>
<feature type="transmembrane region" description="Helical" evidence="1">
    <location>
        <begin position="280"/>
        <end position="301"/>
    </location>
</feature>
<keyword evidence="1" id="KW-0472">Membrane</keyword>
<dbReference type="PANTHER" id="PTHR23530:SF1">
    <property type="entry name" value="PERMEASE, MAJOR FACILITATOR SUPERFAMILY-RELATED"/>
    <property type="match status" value="1"/>
</dbReference>
<dbReference type="EMBL" id="JACFSA010000001">
    <property type="protein sequence ID" value="MBI0143305.1"/>
    <property type="molecule type" value="Genomic_DNA"/>
</dbReference>
<feature type="transmembrane region" description="Helical" evidence="1">
    <location>
        <begin position="313"/>
        <end position="342"/>
    </location>
</feature>
<keyword evidence="1" id="KW-0812">Transmembrane</keyword>
<evidence type="ECO:0000313" key="3">
    <source>
        <dbReference type="Proteomes" id="UP000700855"/>
    </source>
</evidence>
<keyword evidence="3" id="KW-1185">Reference proteome</keyword>
<name>A0ABS0QY28_9BIFI</name>
<accession>A0ABS0QY28</accession>
<reference evidence="2 3" key="1">
    <citation type="submission" date="2020-07" db="EMBL/GenBank/DDBJ databases">
        <title>Isolated bacteria genomes of Apis mellifera.</title>
        <authorList>
            <person name="Wu J."/>
            <person name="Zheng H."/>
        </authorList>
    </citation>
    <scope>NUCLEOTIDE SEQUENCE [LARGE SCALE GENOMIC DNA]</scope>
    <source>
        <strain evidence="2 3">W8116</strain>
    </source>
</reference>
<gene>
    <name evidence="2" type="ORF">H3U98_00680</name>
</gene>
<dbReference type="RefSeq" id="WP_232339077.1">
    <property type="nucleotide sequence ID" value="NZ_JACFSA010000001.1"/>
</dbReference>